<evidence type="ECO:0000313" key="1">
    <source>
        <dbReference type="EMBL" id="CFS18319.1"/>
    </source>
</evidence>
<reference evidence="4 5" key="1">
    <citation type="submission" date="2015-03" db="EMBL/GenBank/DDBJ databases">
        <authorList>
            <consortium name="Pathogen Informatics"/>
        </authorList>
    </citation>
    <scope>NUCLEOTIDE SEQUENCE [LARGE SCALE GENOMIC DNA]</scope>
    <source>
        <strain evidence="2 6">Bir 187</strain>
        <strain evidence="1 5">C09601061</strain>
        <strain evidence="3 4">D00501624</strain>
    </source>
</reference>
<dbReference type="EMBL" id="CGCX01003063">
    <property type="protein sequence ID" value="CFS18319.1"/>
    <property type="molecule type" value="Genomic_DNA"/>
</dbReference>
<accession>A0A655FYI9</accession>
<gene>
    <name evidence="1" type="ORF">ERS007657_04439</name>
    <name evidence="3" type="ORF">ERS007661_04522</name>
    <name evidence="2" type="ORF">ERS027661_01483</name>
</gene>
<sequence length="106" mass="11014">MATAVVSEPPRPNVVTSLVSWLTPWNPATKTTRPSSRAVCSRPGVTSMILALPWVPVVITPACEPVNDRACAPSDSMAMATNAFEMRSPAVSSMSSSRGGGAGHTC</sequence>
<organism evidence="3 4">
    <name type="scientific">Mycobacterium tuberculosis</name>
    <dbReference type="NCBI Taxonomy" id="1773"/>
    <lineage>
        <taxon>Bacteria</taxon>
        <taxon>Bacillati</taxon>
        <taxon>Actinomycetota</taxon>
        <taxon>Actinomycetes</taxon>
        <taxon>Mycobacteriales</taxon>
        <taxon>Mycobacteriaceae</taxon>
        <taxon>Mycobacterium</taxon>
        <taxon>Mycobacterium tuberculosis complex</taxon>
    </lineage>
</organism>
<evidence type="ECO:0000313" key="2">
    <source>
        <dbReference type="EMBL" id="CKR50510.1"/>
    </source>
</evidence>
<proteinExistence type="predicted"/>
<dbReference type="Proteomes" id="UP000049023">
    <property type="component" value="Unassembled WGS sequence"/>
</dbReference>
<dbReference type="EMBL" id="CNFU01000253">
    <property type="protein sequence ID" value="CKR50510.1"/>
    <property type="molecule type" value="Genomic_DNA"/>
</dbReference>
<evidence type="ECO:0000313" key="5">
    <source>
        <dbReference type="Proteomes" id="UP000046680"/>
    </source>
</evidence>
<evidence type="ECO:0000313" key="3">
    <source>
        <dbReference type="EMBL" id="CNX20386.1"/>
    </source>
</evidence>
<dbReference type="Proteomes" id="UP000046680">
    <property type="component" value="Unassembled WGS sequence"/>
</dbReference>
<evidence type="ECO:0000313" key="4">
    <source>
        <dbReference type="Proteomes" id="UP000039217"/>
    </source>
</evidence>
<dbReference type="Proteomes" id="UP000039217">
    <property type="component" value="Unassembled WGS sequence"/>
</dbReference>
<dbReference type="AlphaFoldDB" id="A0A655FYI9"/>
<protein>
    <submittedName>
        <fullName evidence="3">Uncharacterized protein</fullName>
    </submittedName>
</protein>
<dbReference type="EMBL" id="CQQC01002809">
    <property type="protein sequence ID" value="CNX20386.1"/>
    <property type="molecule type" value="Genomic_DNA"/>
</dbReference>
<name>A0A655FYI9_MYCTX</name>
<evidence type="ECO:0000313" key="6">
    <source>
        <dbReference type="Proteomes" id="UP000049023"/>
    </source>
</evidence>